<dbReference type="Proteomes" id="UP000008783">
    <property type="component" value="Unassembled WGS sequence"/>
</dbReference>
<name>E3JWU1_PUCGT</name>
<sequence length="138" mass="15748">MIQKFATNGKYKALMSKFEVNSQALLWRLAFQALGNYPSEAPMEWLRTCVAHCTPRVSCNRGPTSEPTSNQPYRPRPNRLVCFYAGGVGSRRWPNPPTRTLRGGPRSASWQHRDYVSACRRQNFPTPGLGWVYPQCRT</sequence>
<keyword evidence="2" id="KW-1185">Reference proteome</keyword>
<accession>E3JWU1</accession>
<organism evidence="1 2">
    <name type="scientific">Puccinia graminis f. sp. tritici (strain CRL 75-36-700-3 / race SCCL)</name>
    <name type="common">Black stem rust fungus</name>
    <dbReference type="NCBI Taxonomy" id="418459"/>
    <lineage>
        <taxon>Eukaryota</taxon>
        <taxon>Fungi</taxon>
        <taxon>Dikarya</taxon>
        <taxon>Basidiomycota</taxon>
        <taxon>Pucciniomycotina</taxon>
        <taxon>Pucciniomycetes</taxon>
        <taxon>Pucciniales</taxon>
        <taxon>Pucciniaceae</taxon>
        <taxon>Puccinia</taxon>
    </lineage>
</organism>
<dbReference type="AlphaFoldDB" id="E3JWU1"/>
<evidence type="ECO:0000313" key="1">
    <source>
        <dbReference type="EMBL" id="EFP76516.1"/>
    </source>
</evidence>
<reference key="1">
    <citation type="submission" date="2007-01" db="EMBL/GenBank/DDBJ databases">
        <title>The Genome Sequence of Puccinia graminis f. sp. tritici Strain CRL 75-36-700-3.</title>
        <authorList>
            <consortium name="The Broad Institute Genome Sequencing Platform"/>
            <person name="Birren B."/>
            <person name="Lander E."/>
            <person name="Galagan J."/>
            <person name="Nusbaum C."/>
            <person name="Devon K."/>
            <person name="Cuomo C."/>
            <person name="Jaffe D."/>
            <person name="Butler J."/>
            <person name="Alvarez P."/>
            <person name="Gnerre S."/>
            <person name="Grabherr M."/>
            <person name="Mauceli E."/>
            <person name="Brockman W."/>
            <person name="Young S."/>
            <person name="LaButti K."/>
            <person name="Sykes S."/>
            <person name="DeCaprio D."/>
            <person name="Crawford M."/>
            <person name="Koehrsen M."/>
            <person name="Engels R."/>
            <person name="Montgomery P."/>
            <person name="Pearson M."/>
            <person name="Howarth C."/>
            <person name="Larson L."/>
            <person name="White J."/>
            <person name="Zeng Q."/>
            <person name="Kodira C."/>
            <person name="Yandava C."/>
            <person name="Alvarado L."/>
            <person name="O'Leary S."/>
            <person name="Szabo L."/>
            <person name="Dean R."/>
            <person name="Schein J."/>
        </authorList>
    </citation>
    <scope>NUCLEOTIDE SEQUENCE</scope>
    <source>
        <strain>CRL 75-36-700-3</strain>
    </source>
</reference>
<dbReference type="EMBL" id="DS178265">
    <property type="protein sequence ID" value="EFP76516.1"/>
    <property type="molecule type" value="Genomic_DNA"/>
</dbReference>
<protein>
    <submittedName>
        <fullName evidence="1">Uncharacterized protein</fullName>
    </submittedName>
</protein>
<dbReference type="GeneID" id="10528289"/>
<reference evidence="2" key="2">
    <citation type="journal article" date="2011" name="Proc. Natl. Acad. Sci. U.S.A.">
        <title>Obligate biotrophy features unraveled by the genomic analysis of rust fungi.</title>
        <authorList>
            <person name="Duplessis S."/>
            <person name="Cuomo C.A."/>
            <person name="Lin Y.-C."/>
            <person name="Aerts A."/>
            <person name="Tisserant E."/>
            <person name="Veneault-Fourrey C."/>
            <person name="Joly D.L."/>
            <person name="Hacquard S."/>
            <person name="Amselem J."/>
            <person name="Cantarel B.L."/>
            <person name="Chiu R."/>
            <person name="Coutinho P.M."/>
            <person name="Feau N."/>
            <person name="Field M."/>
            <person name="Frey P."/>
            <person name="Gelhaye E."/>
            <person name="Goldberg J."/>
            <person name="Grabherr M.G."/>
            <person name="Kodira C.D."/>
            <person name="Kohler A."/>
            <person name="Kuees U."/>
            <person name="Lindquist E.A."/>
            <person name="Lucas S.M."/>
            <person name="Mago R."/>
            <person name="Mauceli E."/>
            <person name="Morin E."/>
            <person name="Murat C."/>
            <person name="Pangilinan J.L."/>
            <person name="Park R."/>
            <person name="Pearson M."/>
            <person name="Quesneville H."/>
            <person name="Rouhier N."/>
            <person name="Sakthikumar S."/>
            <person name="Salamov A.A."/>
            <person name="Schmutz J."/>
            <person name="Selles B."/>
            <person name="Shapiro H."/>
            <person name="Tanguay P."/>
            <person name="Tuskan G.A."/>
            <person name="Henrissat B."/>
            <person name="Van de Peer Y."/>
            <person name="Rouze P."/>
            <person name="Ellis J.G."/>
            <person name="Dodds P.N."/>
            <person name="Schein J.E."/>
            <person name="Zhong S."/>
            <person name="Hamelin R.C."/>
            <person name="Grigoriev I.V."/>
            <person name="Szabo L.J."/>
            <person name="Martin F."/>
        </authorList>
    </citation>
    <scope>NUCLEOTIDE SEQUENCE [LARGE SCALE GENOMIC DNA]</scope>
    <source>
        <strain evidence="2">CRL 75-36-700-3 / race SCCL</strain>
    </source>
</reference>
<dbReference type="VEuPathDB" id="FungiDB:PGTG_02957"/>
<dbReference type="KEGG" id="pgr:PGTG_02957"/>
<proteinExistence type="predicted"/>
<dbReference type="RefSeq" id="XP_003320935.1">
    <property type="nucleotide sequence ID" value="XM_003320887.1"/>
</dbReference>
<dbReference type="HOGENOM" id="CLU_1856283_0_0_1"/>
<dbReference type="InParanoid" id="E3JWU1"/>
<evidence type="ECO:0000313" key="2">
    <source>
        <dbReference type="Proteomes" id="UP000008783"/>
    </source>
</evidence>
<gene>
    <name evidence="1" type="ORF">PGTG_02957</name>
</gene>